<keyword evidence="2" id="KW-1185">Reference proteome</keyword>
<evidence type="ECO:0000313" key="2">
    <source>
        <dbReference type="Proteomes" id="UP001163835"/>
    </source>
</evidence>
<proteinExistence type="predicted"/>
<comment type="caution">
    <text evidence="1">The sequence shown here is derived from an EMBL/GenBank/DDBJ whole genome shotgun (WGS) entry which is preliminary data.</text>
</comment>
<dbReference type="Proteomes" id="UP001163835">
    <property type="component" value="Unassembled WGS sequence"/>
</dbReference>
<reference evidence="1" key="1">
    <citation type="submission" date="2022-09" db="EMBL/GenBank/DDBJ databases">
        <title>A Global Phylogenomic Analysis of the Shiitake Genus Lentinula.</title>
        <authorList>
            <consortium name="DOE Joint Genome Institute"/>
            <person name="Sierra-Patev S."/>
            <person name="Min B."/>
            <person name="Naranjo-Ortiz M."/>
            <person name="Looney B."/>
            <person name="Konkel Z."/>
            <person name="Slot J.C."/>
            <person name="Sakamoto Y."/>
            <person name="Steenwyk J.L."/>
            <person name="Rokas A."/>
            <person name="Carro J."/>
            <person name="Camarero S."/>
            <person name="Ferreira P."/>
            <person name="Molpeceres G."/>
            <person name="Ruiz-Duenas F.J."/>
            <person name="Serrano A."/>
            <person name="Henrissat B."/>
            <person name="Drula E."/>
            <person name="Hughes K.W."/>
            <person name="Mata J.L."/>
            <person name="Ishikawa N.K."/>
            <person name="Vargas-Isla R."/>
            <person name="Ushijima S."/>
            <person name="Smith C.A."/>
            <person name="Ahrendt S."/>
            <person name="Andreopoulos W."/>
            <person name="He G."/>
            <person name="Labutti K."/>
            <person name="Lipzen A."/>
            <person name="Ng V."/>
            <person name="Riley R."/>
            <person name="Sandor L."/>
            <person name="Barry K."/>
            <person name="Martinez A.T."/>
            <person name="Xiao Y."/>
            <person name="Gibbons J.G."/>
            <person name="Terashima K."/>
            <person name="Grigoriev I.V."/>
            <person name="Hibbett D.S."/>
        </authorList>
    </citation>
    <scope>NUCLEOTIDE SEQUENCE</scope>
    <source>
        <strain evidence="1">TMI1499</strain>
    </source>
</reference>
<evidence type="ECO:0000313" key="1">
    <source>
        <dbReference type="EMBL" id="KAJ3803555.1"/>
    </source>
</evidence>
<organism evidence="1 2">
    <name type="scientific">Lentinula aff. lateritia</name>
    <dbReference type="NCBI Taxonomy" id="2804960"/>
    <lineage>
        <taxon>Eukaryota</taxon>
        <taxon>Fungi</taxon>
        <taxon>Dikarya</taxon>
        <taxon>Basidiomycota</taxon>
        <taxon>Agaricomycotina</taxon>
        <taxon>Agaricomycetes</taxon>
        <taxon>Agaricomycetidae</taxon>
        <taxon>Agaricales</taxon>
        <taxon>Marasmiineae</taxon>
        <taxon>Omphalotaceae</taxon>
        <taxon>Lentinula</taxon>
    </lineage>
</organism>
<protein>
    <submittedName>
        <fullName evidence="1">Uncharacterized protein</fullName>
    </submittedName>
</protein>
<sequence>MPQQMGPLPPYFFPPHFHPNAPPSQSFYTHSPAPHGYYTHGAPPMFASSYQPVLSTPTSLSNSPNVTLSSFCQFYHISDVDKQRLEMLEYRPGNHAIESLEKEEWSGASFKPLSWSNIMAMHQKFLKDVKAGMWDHCKD</sequence>
<accession>A0ACC1TFS3</accession>
<gene>
    <name evidence="1" type="ORF">F5876DRAFT_85048</name>
</gene>
<name>A0ACC1TFS3_9AGAR</name>
<dbReference type="EMBL" id="MU797340">
    <property type="protein sequence ID" value="KAJ3803555.1"/>
    <property type="molecule type" value="Genomic_DNA"/>
</dbReference>